<dbReference type="EMBL" id="KY684109">
    <property type="protein sequence ID" value="ARF11594.1"/>
    <property type="molecule type" value="Genomic_DNA"/>
</dbReference>
<proteinExistence type="predicted"/>
<sequence>MTKYKQKRKKTKRQKLPADVVAHIGVVGITDRSFSDFVAKCFQGGLKGHERQRNISEVLFGLLHSPCLNRGEDVHQRGIN</sequence>
<evidence type="ECO:0000313" key="1">
    <source>
        <dbReference type="EMBL" id="ARF11594.1"/>
    </source>
</evidence>
<accession>A0A1V0SIX7</accession>
<protein>
    <submittedName>
        <fullName evidence="1">Uncharacterized protein</fullName>
    </submittedName>
</protein>
<organism evidence="1">
    <name type="scientific">Klosneuvirus KNV1</name>
    <dbReference type="NCBI Taxonomy" id="1977640"/>
    <lineage>
        <taxon>Viruses</taxon>
        <taxon>Varidnaviria</taxon>
        <taxon>Bamfordvirae</taxon>
        <taxon>Nucleocytoviricota</taxon>
        <taxon>Megaviricetes</taxon>
        <taxon>Imitervirales</taxon>
        <taxon>Mimiviridae</taxon>
        <taxon>Klosneuvirinae</taxon>
        <taxon>Klosneuvirus</taxon>
    </lineage>
</organism>
<gene>
    <name evidence="1" type="ORF">Klosneuvirus_2_30</name>
</gene>
<reference evidence="1" key="1">
    <citation type="journal article" date="2017" name="Science">
        <title>Giant viruses with an expanded complement of translation system components.</title>
        <authorList>
            <person name="Schulz F."/>
            <person name="Yutin N."/>
            <person name="Ivanova N.N."/>
            <person name="Ortega D.R."/>
            <person name="Lee T.K."/>
            <person name="Vierheilig J."/>
            <person name="Daims H."/>
            <person name="Horn M."/>
            <person name="Wagner M."/>
            <person name="Jensen G.J."/>
            <person name="Kyrpides N.C."/>
            <person name="Koonin E.V."/>
            <person name="Woyke T."/>
        </authorList>
    </citation>
    <scope>NUCLEOTIDE SEQUENCE</scope>
    <source>
        <strain evidence="1">KNV1</strain>
    </source>
</reference>
<name>A0A1V0SIX7_9VIRU</name>